<comment type="subcellular location">
    <subcellularLocation>
        <location evidence="1">Membrane</location>
        <topology evidence="1">Multi-pass membrane protein</topology>
    </subcellularLocation>
</comment>
<feature type="domain" description="Major facilitator superfamily (MFS) profile" evidence="7">
    <location>
        <begin position="48"/>
        <end position="281"/>
    </location>
</feature>
<protein>
    <submittedName>
        <fullName evidence="8">MFS general substrate transporter</fullName>
    </submittedName>
</protein>
<dbReference type="OrthoDB" id="5086884at2759"/>
<dbReference type="EMBL" id="MU007012">
    <property type="protein sequence ID" value="KAF2435807.1"/>
    <property type="molecule type" value="Genomic_DNA"/>
</dbReference>
<name>A0A9P4P213_9PEZI</name>
<keyword evidence="9" id="KW-1185">Reference proteome</keyword>
<dbReference type="PANTHER" id="PTHR42718:SF9">
    <property type="entry name" value="MAJOR FACILITATOR SUPERFAMILY MULTIDRUG TRANSPORTER MFSC"/>
    <property type="match status" value="1"/>
</dbReference>
<dbReference type="Gene3D" id="1.20.1720.10">
    <property type="entry name" value="Multidrug resistance protein D"/>
    <property type="match status" value="1"/>
</dbReference>
<dbReference type="SUPFAM" id="SSF103473">
    <property type="entry name" value="MFS general substrate transporter"/>
    <property type="match status" value="2"/>
</dbReference>
<accession>A0A9P4P213</accession>
<evidence type="ECO:0000259" key="7">
    <source>
        <dbReference type="PROSITE" id="PS50850"/>
    </source>
</evidence>
<evidence type="ECO:0000256" key="3">
    <source>
        <dbReference type="ARBA" id="ARBA00022692"/>
    </source>
</evidence>
<feature type="transmembrane region" description="Helical" evidence="6">
    <location>
        <begin position="255"/>
        <end position="273"/>
    </location>
</feature>
<dbReference type="InterPro" id="IPR020846">
    <property type="entry name" value="MFS_dom"/>
</dbReference>
<sequence length="281" mass="29495">MVPTALNFISITKRAIISAPVAEVMGDKEIQNTGEREITLSSARLISLTLVLSLAAFLNTLGIQAAVIILPSIGKALHIPDSRQQWVVSAYSLTFGCFLLLWGRIADVYGKRLIFIVGSAWFTAISIAIPFAPNEITFDVLRGLQGLGAAATAYWAWQFPSMCLSVFGADTLYPTLLLFTAQSLPQTDQALGGALINAVGQVGRAISLAIVTAIQAAVIASEKGVEVSDIGSAVEVGVGDSALLKGLRAASWTDFALAAAAFSVVLIIFRGVGKIGAVQKT</sequence>
<dbReference type="PROSITE" id="PS50850">
    <property type="entry name" value="MFS"/>
    <property type="match status" value="1"/>
</dbReference>
<dbReference type="GO" id="GO:0016020">
    <property type="term" value="C:membrane"/>
    <property type="evidence" value="ECO:0007669"/>
    <property type="project" value="UniProtKB-SubCell"/>
</dbReference>
<evidence type="ECO:0000256" key="4">
    <source>
        <dbReference type="ARBA" id="ARBA00022989"/>
    </source>
</evidence>
<feature type="transmembrane region" description="Helical" evidence="6">
    <location>
        <begin position="86"/>
        <end position="106"/>
    </location>
</feature>
<dbReference type="InterPro" id="IPR036259">
    <property type="entry name" value="MFS_trans_sf"/>
</dbReference>
<evidence type="ECO:0000256" key="1">
    <source>
        <dbReference type="ARBA" id="ARBA00004141"/>
    </source>
</evidence>
<feature type="transmembrane region" description="Helical" evidence="6">
    <location>
        <begin position="113"/>
        <end position="132"/>
    </location>
</feature>
<keyword evidence="5 6" id="KW-0472">Membrane</keyword>
<keyword evidence="3 6" id="KW-0812">Transmembrane</keyword>
<comment type="caution">
    <text evidence="8">The sequence shown here is derived from an EMBL/GenBank/DDBJ whole genome shotgun (WGS) entry which is preliminary data.</text>
</comment>
<dbReference type="InterPro" id="IPR011701">
    <property type="entry name" value="MFS"/>
</dbReference>
<dbReference type="GO" id="GO:0022857">
    <property type="term" value="F:transmembrane transporter activity"/>
    <property type="evidence" value="ECO:0007669"/>
    <property type="project" value="InterPro"/>
</dbReference>
<gene>
    <name evidence="8" type="ORF">EJ08DRAFT_656166</name>
</gene>
<proteinExistence type="predicted"/>
<evidence type="ECO:0000256" key="2">
    <source>
        <dbReference type="ARBA" id="ARBA00022448"/>
    </source>
</evidence>
<reference evidence="8" key="1">
    <citation type="journal article" date="2020" name="Stud. Mycol.">
        <title>101 Dothideomycetes genomes: a test case for predicting lifestyles and emergence of pathogens.</title>
        <authorList>
            <person name="Haridas S."/>
            <person name="Albert R."/>
            <person name="Binder M."/>
            <person name="Bloem J."/>
            <person name="Labutti K."/>
            <person name="Salamov A."/>
            <person name="Andreopoulos B."/>
            <person name="Baker S."/>
            <person name="Barry K."/>
            <person name="Bills G."/>
            <person name="Bluhm B."/>
            <person name="Cannon C."/>
            <person name="Castanera R."/>
            <person name="Culley D."/>
            <person name="Daum C."/>
            <person name="Ezra D."/>
            <person name="Gonzalez J."/>
            <person name="Henrissat B."/>
            <person name="Kuo A."/>
            <person name="Liang C."/>
            <person name="Lipzen A."/>
            <person name="Lutzoni F."/>
            <person name="Magnuson J."/>
            <person name="Mondo S."/>
            <person name="Nolan M."/>
            <person name="Ohm R."/>
            <person name="Pangilinan J."/>
            <person name="Park H.-J."/>
            <person name="Ramirez L."/>
            <person name="Alfaro M."/>
            <person name="Sun H."/>
            <person name="Tritt A."/>
            <person name="Yoshinaga Y."/>
            <person name="Zwiers L.-H."/>
            <person name="Turgeon B."/>
            <person name="Goodwin S."/>
            <person name="Spatafora J."/>
            <person name="Crous P."/>
            <person name="Grigoriev I."/>
        </authorList>
    </citation>
    <scope>NUCLEOTIDE SEQUENCE</scope>
    <source>
        <strain evidence="8">CBS 130266</strain>
    </source>
</reference>
<evidence type="ECO:0000256" key="5">
    <source>
        <dbReference type="ARBA" id="ARBA00023136"/>
    </source>
</evidence>
<dbReference type="AlphaFoldDB" id="A0A9P4P213"/>
<keyword evidence="2" id="KW-0813">Transport</keyword>
<dbReference type="Pfam" id="PF07690">
    <property type="entry name" value="MFS_1"/>
    <property type="match status" value="1"/>
</dbReference>
<evidence type="ECO:0000256" key="6">
    <source>
        <dbReference type="SAM" id="Phobius"/>
    </source>
</evidence>
<dbReference type="PANTHER" id="PTHR42718">
    <property type="entry name" value="MAJOR FACILITATOR SUPERFAMILY MULTIDRUG TRANSPORTER MFSC"/>
    <property type="match status" value="1"/>
</dbReference>
<feature type="transmembrane region" description="Helical" evidence="6">
    <location>
        <begin position="45"/>
        <end position="74"/>
    </location>
</feature>
<evidence type="ECO:0000313" key="8">
    <source>
        <dbReference type="EMBL" id="KAF2435807.1"/>
    </source>
</evidence>
<dbReference type="Proteomes" id="UP000800235">
    <property type="component" value="Unassembled WGS sequence"/>
</dbReference>
<keyword evidence="4 6" id="KW-1133">Transmembrane helix</keyword>
<organism evidence="8 9">
    <name type="scientific">Tothia fuscella</name>
    <dbReference type="NCBI Taxonomy" id="1048955"/>
    <lineage>
        <taxon>Eukaryota</taxon>
        <taxon>Fungi</taxon>
        <taxon>Dikarya</taxon>
        <taxon>Ascomycota</taxon>
        <taxon>Pezizomycotina</taxon>
        <taxon>Dothideomycetes</taxon>
        <taxon>Pleosporomycetidae</taxon>
        <taxon>Venturiales</taxon>
        <taxon>Cylindrosympodiaceae</taxon>
        <taxon>Tothia</taxon>
    </lineage>
</organism>
<evidence type="ECO:0000313" key="9">
    <source>
        <dbReference type="Proteomes" id="UP000800235"/>
    </source>
</evidence>